<dbReference type="Gene3D" id="3.30.70.270">
    <property type="match status" value="1"/>
</dbReference>
<gene>
    <name evidence="1" type="ORF">GCM10008938_14450</name>
</gene>
<dbReference type="EMBL" id="BMOD01000004">
    <property type="protein sequence ID" value="GGJ29442.1"/>
    <property type="molecule type" value="Genomic_DNA"/>
</dbReference>
<reference evidence="2" key="1">
    <citation type="journal article" date="2019" name="Int. J. Syst. Evol. Microbiol.">
        <title>The Global Catalogue of Microorganisms (GCM) 10K type strain sequencing project: providing services to taxonomists for standard genome sequencing and annotation.</title>
        <authorList>
            <consortium name="The Broad Institute Genomics Platform"/>
            <consortium name="The Broad Institute Genome Sequencing Center for Infectious Disease"/>
            <person name="Wu L."/>
            <person name="Ma J."/>
        </authorList>
    </citation>
    <scope>NUCLEOTIDE SEQUENCE [LARGE SCALE GENOMIC DNA]</scope>
    <source>
        <strain evidence="2">JCM 14370</strain>
    </source>
</reference>
<dbReference type="RefSeq" id="WP_189001864.1">
    <property type="nucleotide sequence ID" value="NZ_BMOD01000004.1"/>
</dbReference>
<protein>
    <recommendedName>
        <fullName evidence="3">GGDEF domain-containing protein</fullName>
    </recommendedName>
</protein>
<comment type="caution">
    <text evidence="1">The sequence shown here is derived from an EMBL/GenBank/DDBJ whole genome shotgun (WGS) entry which is preliminary data.</text>
</comment>
<proteinExistence type="predicted"/>
<keyword evidence="2" id="KW-1185">Reference proteome</keyword>
<sequence>MQNPETALKFALACTSLQQNSSLQVLHAVAASLPELFPGSRFQLDEQTLLPVGWFSEVEHRGYVSLPPTPLAYTVTLASPPSEAEKLLLACFLQQFEQALLLTAFQEELDRQARRDWLTGLPHRFQLYRQLDAYGRLLSSYHVGLLELTHISSTDQLHRPFMDHLILEVVKILKQHTLHAYRFESERFVFILDQQQKENLLTQLADMPELGVRLSWADTWEGSPENIVEALVSRMQTA</sequence>
<accession>A0ABQ2CYE5</accession>
<evidence type="ECO:0000313" key="2">
    <source>
        <dbReference type="Proteomes" id="UP000632222"/>
    </source>
</evidence>
<dbReference type="Proteomes" id="UP000632222">
    <property type="component" value="Unassembled WGS sequence"/>
</dbReference>
<name>A0ABQ2CYE5_9DEIO</name>
<evidence type="ECO:0000313" key="1">
    <source>
        <dbReference type="EMBL" id="GGJ29442.1"/>
    </source>
</evidence>
<evidence type="ECO:0008006" key="3">
    <source>
        <dbReference type="Google" id="ProtNLM"/>
    </source>
</evidence>
<dbReference type="InterPro" id="IPR043128">
    <property type="entry name" value="Rev_trsase/Diguanyl_cyclase"/>
</dbReference>
<organism evidence="1 2">
    <name type="scientific">Deinococcus roseus</name>
    <dbReference type="NCBI Taxonomy" id="392414"/>
    <lineage>
        <taxon>Bacteria</taxon>
        <taxon>Thermotogati</taxon>
        <taxon>Deinococcota</taxon>
        <taxon>Deinococci</taxon>
        <taxon>Deinococcales</taxon>
        <taxon>Deinococcaceae</taxon>
        <taxon>Deinococcus</taxon>
    </lineage>
</organism>